<sequence length="107" mass="11923">MNPTSDLEFDAEPPRYRCTACGNLTRFEVTVLRRTRAFHHFTVGGELSIEDLVVLDEEYESVLCRWCGTGSSVVVIQSEQIEPDQTEPDQTEPDQTEGETLGAESGV</sequence>
<dbReference type="EMBL" id="CAEZYU010000150">
    <property type="protein sequence ID" value="CAB4760435.1"/>
    <property type="molecule type" value="Genomic_DNA"/>
</dbReference>
<proteinExistence type="predicted"/>
<feature type="region of interest" description="Disordered" evidence="1">
    <location>
        <begin position="80"/>
        <end position="107"/>
    </location>
</feature>
<feature type="compositionally biased region" description="Acidic residues" evidence="1">
    <location>
        <begin position="81"/>
        <end position="97"/>
    </location>
</feature>
<accession>A0A6J6UMN1</accession>
<evidence type="ECO:0000313" key="2">
    <source>
        <dbReference type="EMBL" id="CAB4545013.1"/>
    </source>
</evidence>
<evidence type="ECO:0000256" key="1">
    <source>
        <dbReference type="SAM" id="MobiDB-lite"/>
    </source>
</evidence>
<protein>
    <submittedName>
        <fullName evidence="3">Unannotated protein</fullName>
    </submittedName>
</protein>
<evidence type="ECO:0000313" key="3">
    <source>
        <dbReference type="EMBL" id="CAB4760435.1"/>
    </source>
</evidence>
<organism evidence="3">
    <name type="scientific">freshwater metagenome</name>
    <dbReference type="NCBI Taxonomy" id="449393"/>
    <lineage>
        <taxon>unclassified sequences</taxon>
        <taxon>metagenomes</taxon>
        <taxon>ecological metagenomes</taxon>
    </lineage>
</organism>
<dbReference type="AlphaFoldDB" id="A0A6J6UMN1"/>
<gene>
    <name evidence="2" type="ORF">UFOPK1358_01260</name>
    <name evidence="3" type="ORF">UFOPK2766_02181</name>
</gene>
<dbReference type="EMBL" id="CAEZSF010000126">
    <property type="protein sequence ID" value="CAB4545013.1"/>
    <property type="molecule type" value="Genomic_DNA"/>
</dbReference>
<reference evidence="3" key="1">
    <citation type="submission" date="2020-05" db="EMBL/GenBank/DDBJ databases">
        <authorList>
            <person name="Chiriac C."/>
            <person name="Salcher M."/>
            <person name="Ghai R."/>
            <person name="Kavagutti S V."/>
        </authorList>
    </citation>
    <scope>NUCLEOTIDE SEQUENCE</scope>
</reference>
<name>A0A6J6UMN1_9ZZZZ</name>